<evidence type="ECO:0000313" key="10">
    <source>
        <dbReference type="EMBL" id="CAK9866122.1"/>
    </source>
</evidence>
<organism evidence="10 11">
    <name type="scientific">Sphagnum jensenii</name>
    <dbReference type="NCBI Taxonomy" id="128206"/>
    <lineage>
        <taxon>Eukaryota</taxon>
        <taxon>Viridiplantae</taxon>
        <taxon>Streptophyta</taxon>
        <taxon>Embryophyta</taxon>
        <taxon>Bryophyta</taxon>
        <taxon>Sphagnophytina</taxon>
        <taxon>Sphagnopsida</taxon>
        <taxon>Sphagnales</taxon>
        <taxon>Sphagnaceae</taxon>
        <taxon>Sphagnum</taxon>
    </lineage>
</organism>
<dbReference type="CDD" id="cd07821">
    <property type="entry name" value="PYR_PYL_RCAR_like"/>
    <property type="match status" value="1"/>
</dbReference>
<dbReference type="EMBL" id="OZ023717">
    <property type="protein sequence ID" value="CAK9866122.1"/>
    <property type="molecule type" value="Genomic_DNA"/>
</dbReference>
<evidence type="ECO:0000256" key="7">
    <source>
        <dbReference type="ARBA" id="ARBA00023242"/>
    </source>
</evidence>
<evidence type="ECO:0000256" key="1">
    <source>
        <dbReference type="ARBA" id="ARBA00004123"/>
    </source>
</evidence>
<gene>
    <name evidence="10" type="ORF">CSSPJE1EN2_LOCUS9117</name>
</gene>
<keyword evidence="4" id="KW-0963">Cytoplasm</keyword>
<evidence type="ECO:0000256" key="5">
    <source>
        <dbReference type="ARBA" id="ARBA00022682"/>
    </source>
</evidence>
<dbReference type="InterPro" id="IPR023393">
    <property type="entry name" value="START-like_dom_sf"/>
</dbReference>
<comment type="subcellular location">
    <subcellularLocation>
        <location evidence="2">Cytoplasm</location>
    </subcellularLocation>
    <subcellularLocation>
        <location evidence="1">Nucleus</location>
    </subcellularLocation>
</comment>
<accession>A0ABP1AU58</accession>
<dbReference type="Gene3D" id="3.30.530.20">
    <property type="match status" value="1"/>
</dbReference>
<protein>
    <submittedName>
        <fullName evidence="10">Uncharacterized protein</fullName>
    </submittedName>
</protein>
<dbReference type="Pfam" id="PF10604">
    <property type="entry name" value="Polyketide_cyc2"/>
    <property type="match status" value="1"/>
</dbReference>
<dbReference type="PANTHER" id="PTHR31213:SF138">
    <property type="entry name" value="ABSCISIC ACID RECEPTOR PYL6"/>
    <property type="match status" value="1"/>
</dbReference>
<evidence type="ECO:0000256" key="8">
    <source>
        <dbReference type="ARBA" id="ARBA00023272"/>
    </source>
</evidence>
<reference evidence="10" key="1">
    <citation type="submission" date="2024-03" db="EMBL/GenBank/DDBJ databases">
        <authorList>
            <consortium name="ELIXIR-Norway"/>
            <consortium name="Elixir Norway"/>
        </authorList>
    </citation>
    <scope>NUCLEOTIDE SEQUENCE</scope>
</reference>
<name>A0ABP1AU58_9BRYO</name>
<evidence type="ECO:0000313" key="11">
    <source>
        <dbReference type="Proteomes" id="UP001497522"/>
    </source>
</evidence>
<evidence type="ECO:0000256" key="3">
    <source>
        <dbReference type="ARBA" id="ARBA00008594"/>
    </source>
</evidence>
<evidence type="ECO:0000256" key="9">
    <source>
        <dbReference type="SAM" id="MobiDB-lite"/>
    </source>
</evidence>
<keyword evidence="5" id="KW-0938">Abscisic acid signaling pathway</keyword>
<dbReference type="InterPro" id="IPR050279">
    <property type="entry name" value="Plant_def-hormone_signal"/>
</dbReference>
<evidence type="ECO:0000256" key="4">
    <source>
        <dbReference type="ARBA" id="ARBA00022490"/>
    </source>
</evidence>
<dbReference type="SUPFAM" id="SSF55961">
    <property type="entry name" value="Bet v1-like"/>
    <property type="match status" value="1"/>
</dbReference>
<feature type="region of interest" description="Disordered" evidence="9">
    <location>
        <begin position="1"/>
        <end position="22"/>
    </location>
</feature>
<dbReference type="PANTHER" id="PTHR31213">
    <property type="entry name" value="OS08G0374000 PROTEIN-RELATED"/>
    <property type="match status" value="1"/>
</dbReference>
<proteinExistence type="inferred from homology"/>
<keyword evidence="6" id="KW-0675">Receptor</keyword>
<comment type="similarity">
    <text evidence="3">Belongs to the PYR/PYL/RCAR abscisic acid intracellular receptor family.</text>
</comment>
<keyword evidence="11" id="KW-1185">Reference proteome</keyword>
<dbReference type="Proteomes" id="UP001497522">
    <property type="component" value="Chromosome 16"/>
</dbReference>
<evidence type="ECO:0000256" key="2">
    <source>
        <dbReference type="ARBA" id="ARBA00004496"/>
    </source>
</evidence>
<evidence type="ECO:0000256" key="6">
    <source>
        <dbReference type="ARBA" id="ARBA00023170"/>
    </source>
</evidence>
<keyword evidence="8" id="KW-0650">Protein phosphatase inhibitor</keyword>
<sequence>MKLSWRAAAAGGAPSPLPRELENMSTEGTYRQELIRRYHTHQVEANQCSNIHSQVINAPLEIVWSVVRRFERPQMYKKFIQSCSIIQGGGGGENQELLGVGSIREVRVVSGIPATSSVERLEILDDDQHIFSFRILGGVHRLQNYRSVTSLHHHQMMNGKVGTLLLESYVVNVPDGNTTEETVLFVDTLVRCNLKSLSQVTERRALQLQQQAHDQLSSSASSLPAAGASGIMPPRLQLGTDQIHTQPNLRHCAAGVATAAPTMQGGNRGLNMGQLDLKQQGAGTGNVLAKETGAGDQRTVEKSAAVSLIS</sequence>
<keyword evidence="7" id="KW-0539">Nucleus</keyword>
<dbReference type="InterPro" id="IPR019587">
    <property type="entry name" value="Polyketide_cyclase/dehydratase"/>
</dbReference>